<name>A0A091DLC6_FUKDA</name>
<reference evidence="1 2" key="1">
    <citation type="submission" date="2013-11" db="EMBL/GenBank/DDBJ databases">
        <title>The Damaraland mole rat (Fukomys damarensis) genome and evolution of African mole rats.</title>
        <authorList>
            <person name="Gladyshev V.N."/>
            <person name="Fang X."/>
        </authorList>
    </citation>
    <scope>NUCLEOTIDE SEQUENCE [LARGE SCALE GENOMIC DNA]</scope>
    <source>
        <tissue evidence="1">Liver</tissue>
    </source>
</reference>
<proteinExistence type="predicted"/>
<protein>
    <submittedName>
        <fullName evidence="1">Uncharacterized protein</fullName>
    </submittedName>
</protein>
<sequence>MAEVIKQATAPRPRSLGLQGRQVSQRGPAGTLWVGLLQCRAQNSPVYKEGRDTGFSFVFTHLCFSSYYLAPEAPAVPGGGRPYVYCNVIFNIDADRVGDRDLQEVRDDKPEEAGQLGSRLELQWVERGLEPGSRDPRGRDQVEELGVRTGLEEGRSCFFLTCAQSRFLTPLDG</sequence>
<organism evidence="1 2">
    <name type="scientific">Fukomys damarensis</name>
    <name type="common">Damaraland mole rat</name>
    <name type="synonym">Cryptomys damarensis</name>
    <dbReference type="NCBI Taxonomy" id="885580"/>
    <lineage>
        <taxon>Eukaryota</taxon>
        <taxon>Metazoa</taxon>
        <taxon>Chordata</taxon>
        <taxon>Craniata</taxon>
        <taxon>Vertebrata</taxon>
        <taxon>Euteleostomi</taxon>
        <taxon>Mammalia</taxon>
        <taxon>Eutheria</taxon>
        <taxon>Euarchontoglires</taxon>
        <taxon>Glires</taxon>
        <taxon>Rodentia</taxon>
        <taxon>Hystricomorpha</taxon>
        <taxon>Bathyergidae</taxon>
        <taxon>Fukomys</taxon>
    </lineage>
</organism>
<accession>A0A091DLC6</accession>
<dbReference type="Proteomes" id="UP000028990">
    <property type="component" value="Unassembled WGS sequence"/>
</dbReference>
<evidence type="ECO:0000313" key="2">
    <source>
        <dbReference type="Proteomes" id="UP000028990"/>
    </source>
</evidence>
<dbReference type="AlphaFoldDB" id="A0A091DLC6"/>
<keyword evidence="2" id="KW-1185">Reference proteome</keyword>
<dbReference type="EMBL" id="KN122305">
    <property type="protein sequence ID" value="KFO31238.1"/>
    <property type="molecule type" value="Genomic_DNA"/>
</dbReference>
<evidence type="ECO:0000313" key="1">
    <source>
        <dbReference type="EMBL" id="KFO31238.1"/>
    </source>
</evidence>
<gene>
    <name evidence="1" type="ORF">H920_07350</name>
</gene>